<dbReference type="Proteomes" id="UP000759131">
    <property type="component" value="Unassembled WGS sequence"/>
</dbReference>
<evidence type="ECO:0000256" key="4">
    <source>
        <dbReference type="ARBA" id="ARBA00023212"/>
    </source>
</evidence>
<dbReference type="InterPro" id="IPR001752">
    <property type="entry name" value="Kinesin_motor_dom"/>
</dbReference>
<evidence type="ECO:0000256" key="1">
    <source>
        <dbReference type="ARBA" id="ARBA00004245"/>
    </source>
</evidence>
<dbReference type="PRINTS" id="PR00380">
    <property type="entry name" value="KINESINHEAVY"/>
</dbReference>
<dbReference type="GO" id="GO:0005875">
    <property type="term" value="C:microtubule associated complex"/>
    <property type="evidence" value="ECO:0007669"/>
    <property type="project" value="TreeGrafter"/>
</dbReference>
<dbReference type="GO" id="GO:0007018">
    <property type="term" value="P:microtubule-based movement"/>
    <property type="evidence" value="ECO:0007669"/>
    <property type="project" value="InterPro"/>
</dbReference>
<keyword evidence="6" id="KW-0505">Motor protein</keyword>
<feature type="coiled-coil region" evidence="7">
    <location>
        <begin position="203"/>
        <end position="251"/>
    </location>
</feature>
<sequence>RTAHTNLNSESSRSHSVFTIRVVQAPIDANGAEVIQDDRFLTSSQLSIVDLAGSERTYRTKNTDNRLREAGNINNSLMGLRTCIDILRENQMNGTNKVVPYRDNKLTHLFKSYFEGEGKVKMIICVNPSADNYEETVHVMKFAEHSQDVLVSKSVNRFNFQTMPKLMDNMLAVDLAAINVVGPPLPNCFLEDPEDDKVFPEWLECLEQRKRNKELKFEVHKQNQLIVRQRVAEMERENMYLKQQLTALQMDLAVREGQIKDYE</sequence>
<dbReference type="Gene3D" id="3.40.850.10">
    <property type="entry name" value="Kinesin motor domain"/>
    <property type="match status" value="1"/>
</dbReference>
<proteinExistence type="inferred from homology"/>
<feature type="domain" description="Kinesin motor" evidence="8">
    <location>
        <begin position="1"/>
        <end position="149"/>
    </location>
</feature>
<dbReference type="GO" id="GO:0051231">
    <property type="term" value="P:spindle elongation"/>
    <property type="evidence" value="ECO:0007669"/>
    <property type="project" value="TreeGrafter"/>
</dbReference>
<evidence type="ECO:0000256" key="3">
    <source>
        <dbReference type="ARBA" id="ARBA00022840"/>
    </source>
</evidence>
<accession>A0A7R9LU38</accession>
<dbReference type="PANTHER" id="PTHR47969:SF29">
    <property type="entry name" value="KINESIN-LIKE PROTEIN"/>
    <property type="match status" value="1"/>
</dbReference>
<dbReference type="PROSITE" id="PS50067">
    <property type="entry name" value="KINESIN_MOTOR_2"/>
    <property type="match status" value="1"/>
</dbReference>
<dbReference type="EMBL" id="CAJPIZ010041528">
    <property type="protein sequence ID" value="CAG2121733.1"/>
    <property type="molecule type" value="Genomic_DNA"/>
</dbReference>
<dbReference type="SUPFAM" id="SSF52540">
    <property type="entry name" value="P-loop containing nucleoside triphosphate hydrolases"/>
    <property type="match status" value="1"/>
</dbReference>
<keyword evidence="10" id="KW-1185">Reference proteome</keyword>
<organism evidence="9">
    <name type="scientific">Medioppia subpectinata</name>
    <dbReference type="NCBI Taxonomy" id="1979941"/>
    <lineage>
        <taxon>Eukaryota</taxon>
        <taxon>Metazoa</taxon>
        <taxon>Ecdysozoa</taxon>
        <taxon>Arthropoda</taxon>
        <taxon>Chelicerata</taxon>
        <taxon>Arachnida</taxon>
        <taxon>Acari</taxon>
        <taxon>Acariformes</taxon>
        <taxon>Sarcoptiformes</taxon>
        <taxon>Oribatida</taxon>
        <taxon>Brachypylina</taxon>
        <taxon>Oppioidea</taxon>
        <taxon>Oppiidae</taxon>
        <taxon>Medioppia</taxon>
    </lineage>
</organism>
<keyword evidence="4" id="KW-0963">Cytoplasm</keyword>
<keyword evidence="2 6" id="KW-0547">Nucleotide-binding</keyword>
<dbReference type="InterPro" id="IPR027417">
    <property type="entry name" value="P-loop_NTPase"/>
</dbReference>
<dbReference type="GO" id="GO:0007052">
    <property type="term" value="P:mitotic spindle organization"/>
    <property type="evidence" value="ECO:0007669"/>
    <property type="project" value="TreeGrafter"/>
</dbReference>
<dbReference type="GO" id="GO:0008017">
    <property type="term" value="F:microtubule binding"/>
    <property type="evidence" value="ECO:0007669"/>
    <property type="project" value="InterPro"/>
</dbReference>
<evidence type="ECO:0000256" key="2">
    <source>
        <dbReference type="ARBA" id="ARBA00022741"/>
    </source>
</evidence>
<comment type="similarity">
    <text evidence="5 6">Belongs to the TRAFAC class myosin-kinesin ATPase superfamily. Kinesin family.</text>
</comment>
<reference evidence="9" key="1">
    <citation type="submission" date="2020-11" db="EMBL/GenBank/DDBJ databases">
        <authorList>
            <person name="Tran Van P."/>
        </authorList>
    </citation>
    <scope>NUCLEOTIDE SEQUENCE</scope>
</reference>
<dbReference type="InterPro" id="IPR027640">
    <property type="entry name" value="Kinesin-like_fam"/>
</dbReference>
<feature type="non-terminal residue" evidence="9">
    <location>
        <position position="1"/>
    </location>
</feature>
<dbReference type="EMBL" id="OC896103">
    <property type="protein sequence ID" value="CAD7647929.1"/>
    <property type="molecule type" value="Genomic_DNA"/>
</dbReference>
<evidence type="ECO:0000256" key="5">
    <source>
        <dbReference type="PROSITE-ProRule" id="PRU00283"/>
    </source>
</evidence>
<dbReference type="Pfam" id="PF00225">
    <property type="entry name" value="Kinesin"/>
    <property type="match status" value="1"/>
</dbReference>
<dbReference type="PANTHER" id="PTHR47969">
    <property type="entry name" value="CHROMOSOME-ASSOCIATED KINESIN KIF4A-RELATED"/>
    <property type="match status" value="1"/>
</dbReference>
<evidence type="ECO:0000313" key="9">
    <source>
        <dbReference type="EMBL" id="CAD7647929.1"/>
    </source>
</evidence>
<comment type="subcellular location">
    <subcellularLocation>
        <location evidence="1">Cytoplasm</location>
        <location evidence="1">Cytoskeleton</location>
    </subcellularLocation>
</comment>
<keyword evidence="3 6" id="KW-0067">ATP-binding</keyword>
<name>A0A7R9LU38_9ACAR</name>
<dbReference type="GO" id="GO:0005874">
    <property type="term" value="C:microtubule"/>
    <property type="evidence" value="ECO:0007669"/>
    <property type="project" value="UniProtKB-KW"/>
</dbReference>
<protein>
    <recommendedName>
        <fullName evidence="6">Kinesin-like protein</fullName>
    </recommendedName>
</protein>
<dbReference type="AlphaFoldDB" id="A0A7R9LU38"/>
<dbReference type="InterPro" id="IPR019821">
    <property type="entry name" value="Kinesin_motor_CS"/>
</dbReference>
<keyword evidence="4" id="KW-0206">Cytoskeleton</keyword>
<gene>
    <name evidence="9" type="ORF">OSB1V03_LOCUS21679</name>
</gene>
<keyword evidence="7" id="KW-0175">Coiled coil</keyword>
<comment type="caution">
    <text evidence="5">Lacks conserved residue(s) required for the propagation of feature annotation.</text>
</comment>
<evidence type="ECO:0000313" key="10">
    <source>
        <dbReference type="Proteomes" id="UP000759131"/>
    </source>
</evidence>
<dbReference type="PROSITE" id="PS00411">
    <property type="entry name" value="KINESIN_MOTOR_1"/>
    <property type="match status" value="1"/>
</dbReference>
<evidence type="ECO:0000259" key="8">
    <source>
        <dbReference type="PROSITE" id="PS50067"/>
    </source>
</evidence>
<keyword evidence="6" id="KW-0493">Microtubule</keyword>
<dbReference type="InterPro" id="IPR036961">
    <property type="entry name" value="Kinesin_motor_dom_sf"/>
</dbReference>
<dbReference type="OrthoDB" id="2403182at2759"/>
<dbReference type="GO" id="GO:0005524">
    <property type="term" value="F:ATP binding"/>
    <property type="evidence" value="ECO:0007669"/>
    <property type="project" value="UniProtKB-KW"/>
</dbReference>
<evidence type="ECO:0000256" key="6">
    <source>
        <dbReference type="RuleBase" id="RU000394"/>
    </source>
</evidence>
<evidence type="ECO:0000256" key="7">
    <source>
        <dbReference type="SAM" id="Coils"/>
    </source>
</evidence>
<feature type="non-terminal residue" evidence="9">
    <location>
        <position position="263"/>
    </location>
</feature>
<dbReference type="SMART" id="SM00129">
    <property type="entry name" value="KISc"/>
    <property type="match status" value="1"/>
</dbReference>
<dbReference type="GO" id="GO:0003777">
    <property type="term" value="F:microtubule motor activity"/>
    <property type="evidence" value="ECO:0007669"/>
    <property type="project" value="InterPro"/>
</dbReference>